<proteinExistence type="predicted"/>
<organism evidence="1 2">
    <name type="scientific">Folsomia candida</name>
    <name type="common">Springtail</name>
    <dbReference type="NCBI Taxonomy" id="158441"/>
    <lineage>
        <taxon>Eukaryota</taxon>
        <taxon>Metazoa</taxon>
        <taxon>Ecdysozoa</taxon>
        <taxon>Arthropoda</taxon>
        <taxon>Hexapoda</taxon>
        <taxon>Collembola</taxon>
        <taxon>Entomobryomorpha</taxon>
        <taxon>Isotomoidea</taxon>
        <taxon>Isotomidae</taxon>
        <taxon>Proisotominae</taxon>
        <taxon>Folsomia</taxon>
    </lineage>
</organism>
<name>A0A226DRW1_FOLCA</name>
<comment type="caution">
    <text evidence="1">The sequence shown here is derived from an EMBL/GenBank/DDBJ whole genome shotgun (WGS) entry which is preliminary data.</text>
</comment>
<protein>
    <recommendedName>
        <fullName evidence="3">F-box domain-containing protein</fullName>
    </recommendedName>
</protein>
<sequence>MELGIIQHPIKTPHLAISLPKRTRLLPTGNRSDFLADFTPAEDLIFPSITNLCLDTEKITDSSDTYYALVVKISGLFPNVTSLQYISPYREGFEFLFCSEAPPFPKLTSLSVRKSYLHLDAGGGLTLMTKQPLESFLRQISRLEFCIYNYVPSFGTSLLNILAPFLQHLNIKITDWGSYDQAPRTVLHIPIMPRLQVLKICRHANECTTAKKRCEVRVKFETEDPANKVMLNYAKQFPVLAVLSVKYPNREETEEERAMHFESTVKFLYDSFTPGGDGVRCETLRDLDVPLPPMEMFRLRGLHLESICSKSICKCYGWQSSTNFLDRISETFPNLRYHVFDEIRSKVVKGWIQVGLDLGLLQKSGNVEAAIMAVDDNPPQLVTSLPEIIGKITSFLPISDLLTCTKVNAGWEREARNHIRARSVFSGRFLGYYESYGEVMSVRTSYYETMRINWEYNQELDDFLPRFKNLAEQCTGKVRHLTLSVFLDGGKRPMEFFRIIKLFGNHLTSLQFTFFTKLDVFYDRQNTYDTEDASAFLADFNPGKDLIFPFITKLSLYTFNIANTAIHPIILAKIAPLFPAVTHIGFSFPRLEVFEFLFRTNPTLFPKLTSLADKNPYKCPDVVDDRAFMTNQLSWYFSPQISRLEFDMSNHEPTCGTSLMKIFAPLLQRLHIEISNQRIGQQENSTVLYVPIMPRLQVFKIRRYAFGCSTEFNRCEVGVKFETEDPANNVMLNYAKQFPVLAVLSVKYLNRKDEDTEVERAMHFESTVKFLYDSFTPGGDGVRCETLRDLDVPLPPMEMFRLRGVKAENICQNRICKCYGWQSSTKFLDRISGTFPNLRYHVFDEIRSKVVKGWIQVGLDLGVLKKPGNGEGEIRLNIGGIIRNVTAFLPISDLLTYTQVNSGWEQEARNHIRARSVFHGLFNTSYEKYEQAMSIRSNYHESAILKWNYYQGLADFLPRFKNLAEKSRCKVRHLTVSFFVGGGTQSVELLGLIKLFGNRLTSLELTFFTDYKPCPYEVQDIRRTDRDNRNRFSPSYIGPQGEDPINFWGQPDHTPFGDRGLQVFKISRSVQLTECVLGLKFETEDPANKVKLNYAKQFPVLVALSVKYTNRGEGKEERVGYFKSTVQFLYDSFTPGGNMGICETLRDLDVPLPPMEMFRLVWSHWDVLSWESYSGQYKCYGWQYSMKYLDRITATFPNLRYHVFYQIRSWVAKRWVQQPWNLGAFNTPKPLTWPHLFQRNFPNPFNPFTLKKKTYEEIVLASVTVLLQMSNQMHTEEIWHTQTEATIMDSIPAHLATSLPEIIGKITSFLPISDLRTCTQLNSGWEHEARIHIRARSVFHGTFNTYYEQYEQVMSVRSNYHESTILGWNYYQGLAEFLPRFKNLAEKSRGKVRHVAVSFFLDGGTLPMELLQVIKLFGHRLTSLELCFFTDYELFSYELREGTRVPTGNPSAFLADFNPGHDLIFPSVTKLSLHMHNIRHYSETMHTAILAKFVPLFPAITCLETYCPPRQGLKFLFRTRVTPFLKLTSLSVQDPCRHFDDLCLMTPQPFLPPLRRLEFNVSSQVPTFGTRLLHIFAPFLEHVFKISRSIQPTDGVLGIKFATEDPTNKVKLNYAKQFPVLAAVSVKHANRGESEKERGLYFNSTVKFLYNSFTPGNNVKWETLRDLDVPLPPMEMFRLRGDQSREFV</sequence>
<reference evidence="1 2" key="1">
    <citation type="submission" date="2015-12" db="EMBL/GenBank/DDBJ databases">
        <title>The genome of Folsomia candida.</title>
        <authorList>
            <person name="Faddeeva A."/>
            <person name="Derks M.F."/>
            <person name="Anvar Y."/>
            <person name="Smit S."/>
            <person name="Van Straalen N."/>
            <person name="Roelofs D."/>
        </authorList>
    </citation>
    <scope>NUCLEOTIDE SEQUENCE [LARGE SCALE GENOMIC DNA]</scope>
    <source>
        <strain evidence="1 2">VU population</strain>
        <tissue evidence="1">Whole body</tissue>
    </source>
</reference>
<dbReference type="OrthoDB" id="2382755at2759"/>
<accession>A0A226DRW1</accession>
<dbReference type="Proteomes" id="UP000198287">
    <property type="component" value="Unassembled WGS sequence"/>
</dbReference>
<evidence type="ECO:0008006" key="3">
    <source>
        <dbReference type="Google" id="ProtNLM"/>
    </source>
</evidence>
<dbReference type="EMBL" id="LNIX01000013">
    <property type="protein sequence ID" value="OXA47407.1"/>
    <property type="molecule type" value="Genomic_DNA"/>
</dbReference>
<gene>
    <name evidence="1" type="ORF">Fcan01_17803</name>
</gene>
<evidence type="ECO:0000313" key="2">
    <source>
        <dbReference type="Proteomes" id="UP000198287"/>
    </source>
</evidence>
<evidence type="ECO:0000313" key="1">
    <source>
        <dbReference type="EMBL" id="OXA47407.1"/>
    </source>
</evidence>
<keyword evidence="2" id="KW-1185">Reference proteome</keyword>